<dbReference type="EMBL" id="CP025066">
    <property type="protein sequence ID" value="AUX08507.1"/>
    <property type="molecule type" value="Genomic_DNA"/>
</dbReference>
<keyword evidence="5 6" id="KW-0472">Membrane</keyword>
<dbReference type="KEGG" id="hdf:AArcSl_0864"/>
<gene>
    <name evidence="8" type="ORF">AArcSl_0864</name>
</gene>
<feature type="transmembrane region" description="Helical" evidence="6">
    <location>
        <begin position="333"/>
        <end position="350"/>
    </location>
</feature>
<proteinExistence type="predicted"/>
<evidence type="ECO:0000256" key="3">
    <source>
        <dbReference type="ARBA" id="ARBA00022692"/>
    </source>
</evidence>
<dbReference type="GeneID" id="37877209"/>
<feature type="transmembrane region" description="Helical" evidence="6">
    <location>
        <begin position="706"/>
        <end position="728"/>
    </location>
</feature>
<dbReference type="InterPro" id="IPR050545">
    <property type="entry name" value="Mycobact_MmpL"/>
</dbReference>
<dbReference type="InterPro" id="IPR004869">
    <property type="entry name" value="MMPL_dom"/>
</dbReference>
<reference evidence="9" key="1">
    <citation type="submission" date="2017-11" db="EMBL/GenBank/DDBJ databases">
        <title>Phenotypic and genomic properties of facultatively anaerobic sulfur-reducing natronoarchaea from hypersaline soda lakes.</title>
        <authorList>
            <person name="Sorokin D.Y."/>
            <person name="Kublanov I.V."/>
            <person name="Roman P."/>
            <person name="Sinninghe Damste J.S."/>
            <person name="Golyshin P.N."/>
            <person name="Rojo D."/>
            <person name="Ciordia S."/>
            <person name="Mena M.D.C."/>
            <person name="Ferrer M."/>
            <person name="Messina E."/>
            <person name="Smedile F."/>
            <person name="La Spada G."/>
            <person name="La Cono V."/>
            <person name="Yakimov M.M."/>
        </authorList>
    </citation>
    <scope>NUCLEOTIDE SEQUENCE [LARGE SCALE GENOMIC DNA]</scope>
    <source>
        <strain evidence="9">AArc-Sl</strain>
    </source>
</reference>
<dbReference type="OrthoDB" id="42357at2157"/>
<evidence type="ECO:0000256" key="1">
    <source>
        <dbReference type="ARBA" id="ARBA00004651"/>
    </source>
</evidence>
<accession>A0A343THD5</accession>
<feature type="transmembrane region" description="Helical" evidence="6">
    <location>
        <begin position="426"/>
        <end position="445"/>
    </location>
</feature>
<protein>
    <submittedName>
        <fullName evidence="8">RND transporter</fullName>
    </submittedName>
</protein>
<dbReference type="GO" id="GO:0005886">
    <property type="term" value="C:plasma membrane"/>
    <property type="evidence" value="ECO:0007669"/>
    <property type="project" value="UniProtKB-SubCell"/>
</dbReference>
<feature type="transmembrane region" description="Helical" evidence="6">
    <location>
        <begin position="262"/>
        <end position="286"/>
    </location>
</feature>
<keyword evidence="3 6" id="KW-0812">Transmembrane</keyword>
<feature type="transmembrane region" description="Helical" evidence="6">
    <location>
        <begin position="679"/>
        <end position="700"/>
    </location>
</feature>
<feature type="domain" description="SSD" evidence="7">
    <location>
        <begin position="262"/>
        <end position="387"/>
    </location>
</feature>
<feature type="transmembrane region" description="Helical" evidence="6">
    <location>
        <begin position="362"/>
        <end position="388"/>
    </location>
</feature>
<evidence type="ECO:0000256" key="2">
    <source>
        <dbReference type="ARBA" id="ARBA00022475"/>
    </source>
</evidence>
<sequence>MSRGRWDYQPALDTVNYWITERPRAVILAFLLVTALFAGGLANIQFDAGTDAFTEDVPEQQALDRVDQEFEPAFEDDESTTQLVQRGENVLSRTGVLRMLELQHRIERNPDMRVVEASSPARGVAQVLDSDAETLEAQIHAVEGATEAEVRAAARTLVEENPGITRSLSDDFNEREMHASATIGVITHQIPEGGDDTEQEIQRQVESTADSVGGDVIVFGSGIFDAEFEAALVDSLSIMVPAVGLLILLFLIVAYRDPVDLVLGLVSLFMAVIWTFGFTGIAGIPFNQMMVAVPPLLLAVGIDFGIHAVNRYREERIAGEGIHDGMTAASNQLLVAFFIVTGTTAIGFGANMASDLGPIQEFGFVASVGIAFTFLIFGVFMPAAKVFLDDLRDGTRFPEFSNEPLGSEESTLGRILPAGAVAGRKAPIAMLLVLLVATAGMGVLATDVETRFDDEDFLPYEEMPVYIDAIPEPLGPGEYTVTEAVNFLGDNFETGEDDEVTVYAEGPLRQPYALESIHRAGGDPPPTFVADGDRAVARSVVTVMQEYADEDPEFAALLAESDVSGNGVPDRNLEEIYDELLSSPVRDEALNYISEDLDATRVIYSVEADAGQEPVTRDARDVASDYRLEATATGSIVVFQALTELILESAIVSLAIALGVTGVFLVVVYDVLERRASLGIANLVPIVVTVVFLAGTMPLLDIPFNALTATILSITIGIGVAYSVHITHRFIDEYNRDPDAYAALLTTLRGTGGGITGSMITTAGGVGSLLLAVSPMLGQFGLLMSVSVIYSYLAALIVLPPTLIVWERRFG</sequence>
<comment type="subcellular location">
    <subcellularLocation>
        <location evidence="1">Cell membrane</location>
        <topology evidence="1">Multi-pass membrane protein</topology>
    </subcellularLocation>
</comment>
<keyword evidence="2" id="KW-1003">Cell membrane</keyword>
<evidence type="ECO:0000259" key="7">
    <source>
        <dbReference type="PROSITE" id="PS50156"/>
    </source>
</evidence>
<dbReference type="AlphaFoldDB" id="A0A343THD5"/>
<evidence type="ECO:0000313" key="9">
    <source>
        <dbReference type="Proteomes" id="UP000263012"/>
    </source>
</evidence>
<dbReference type="SUPFAM" id="SSF82866">
    <property type="entry name" value="Multidrug efflux transporter AcrB transmembrane domain"/>
    <property type="match status" value="2"/>
</dbReference>
<dbReference type="PANTHER" id="PTHR33406">
    <property type="entry name" value="MEMBRANE PROTEIN MJ1562-RELATED"/>
    <property type="match status" value="1"/>
</dbReference>
<dbReference type="Gene3D" id="1.20.1640.10">
    <property type="entry name" value="Multidrug efflux transporter AcrB transmembrane domain"/>
    <property type="match status" value="2"/>
</dbReference>
<organism evidence="8 9">
    <name type="scientific">Halalkaliarchaeum desulfuricum</name>
    <dbReference type="NCBI Taxonomy" id="2055893"/>
    <lineage>
        <taxon>Archaea</taxon>
        <taxon>Methanobacteriati</taxon>
        <taxon>Methanobacteriota</taxon>
        <taxon>Stenosarchaea group</taxon>
        <taxon>Halobacteria</taxon>
        <taxon>Halobacteriales</taxon>
        <taxon>Haloferacaceae</taxon>
        <taxon>Halalkaliarchaeum</taxon>
    </lineage>
</organism>
<evidence type="ECO:0000313" key="8">
    <source>
        <dbReference type="EMBL" id="AUX08507.1"/>
    </source>
</evidence>
<dbReference type="RefSeq" id="WP_119815541.1">
    <property type="nucleotide sequence ID" value="NZ_CP025066.1"/>
</dbReference>
<evidence type="ECO:0000256" key="4">
    <source>
        <dbReference type="ARBA" id="ARBA00022989"/>
    </source>
</evidence>
<feature type="transmembrane region" description="Helical" evidence="6">
    <location>
        <begin position="292"/>
        <end position="312"/>
    </location>
</feature>
<dbReference type="Proteomes" id="UP000263012">
    <property type="component" value="Chromosome"/>
</dbReference>
<feature type="transmembrane region" description="Helical" evidence="6">
    <location>
        <begin position="236"/>
        <end position="255"/>
    </location>
</feature>
<feature type="domain" description="SSD" evidence="7">
    <location>
        <begin position="669"/>
        <end position="805"/>
    </location>
</feature>
<dbReference type="Pfam" id="PF03176">
    <property type="entry name" value="MMPL"/>
    <property type="match status" value="2"/>
</dbReference>
<feature type="transmembrane region" description="Helical" evidence="6">
    <location>
        <begin position="25"/>
        <end position="46"/>
    </location>
</feature>
<feature type="transmembrane region" description="Helical" evidence="6">
    <location>
        <begin position="650"/>
        <end position="672"/>
    </location>
</feature>
<dbReference type="InterPro" id="IPR000731">
    <property type="entry name" value="SSD"/>
</dbReference>
<feature type="transmembrane region" description="Helical" evidence="6">
    <location>
        <begin position="780"/>
        <end position="806"/>
    </location>
</feature>
<evidence type="ECO:0000256" key="6">
    <source>
        <dbReference type="SAM" id="Phobius"/>
    </source>
</evidence>
<name>A0A343THD5_9EURY</name>
<evidence type="ECO:0000256" key="5">
    <source>
        <dbReference type="ARBA" id="ARBA00023136"/>
    </source>
</evidence>
<keyword evidence="9" id="KW-1185">Reference proteome</keyword>
<keyword evidence="4 6" id="KW-1133">Transmembrane helix</keyword>
<dbReference type="PANTHER" id="PTHR33406:SF13">
    <property type="entry name" value="MEMBRANE PROTEIN YDFJ"/>
    <property type="match status" value="1"/>
</dbReference>
<dbReference type="PROSITE" id="PS50156">
    <property type="entry name" value="SSD"/>
    <property type="match status" value="2"/>
</dbReference>